<dbReference type="Proteomes" id="UP000623250">
    <property type="component" value="Unassembled WGS sequence"/>
</dbReference>
<comment type="caution">
    <text evidence="1">The sequence shown here is derived from an EMBL/GenBank/DDBJ whole genome shotgun (WGS) entry which is preliminary data.</text>
</comment>
<name>A0A8I1KKH3_9HYPH</name>
<gene>
    <name evidence="1" type="ORF">JDN41_11480</name>
</gene>
<reference evidence="1 2" key="1">
    <citation type="submission" date="2020-12" db="EMBL/GenBank/DDBJ databases">
        <title>Revised draft genomes of Rhodomicrobium vannielii ATCC 17100 and Rhodomicrobium udaipurense JA643.</title>
        <authorList>
            <person name="Conners E.M."/>
            <person name="Davenport E.J."/>
            <person name="Bose A."/>
        </authorList>
    </citation>
    <scope>NUCLEOTIDE SEQUENCE [LARGE SCALE GENOMIC DNA]</scope>
    <source>
        <strain evidence="1 2">JA643</strain>
    </source>
</reference>
<feature type="non-terminal residue" evidence="1">
    <location>
        <position position="1"/>
    </location>
</feature>
<evidence type="ECO:0000313" key="1">
    <source>
        <dbReference type="EMBL" id="MBJ7544166.1"/>
    </source>
</evidence>
<keyword evidence="2" id="KW-1185">Reference proteome</keyword>
<proteinExistence type="predicted"/>
<dbReference type="AlphaFoldDB" id="A0A8I1KKH3"/>
<protein>
    <submittedName>
        <fullName evidence="1">Uncharacterized protein</fullName>
    </submittedName>
</protein>
<sequence>TAMSKYVALAPLRLVELSRTAKTLSGYMRHASESFERDIQEKVNSLTERGKITVIDKMAFFMMTRIDNMVRTVTWSAAF</sequence>
<dbReference type="EMBL" id="JAEMUK010000072">
    <property type="protein sequence ID" value="MBJ7544166.1"/>
    <property type="molecule type" value="Genomic_DNA"/>
</dbReference>
<feature type="non-terminal residue" evidence="1">
    <location>
        <position position="79"/>
    </location>
</feature>
<evidence type="ECO:0000313" key="2">
    <source>
        <dbReference type="Proteomes" id="UP000623250"/>
    </source>
</evidence>
<accession>A0A8I1KKH3</accession>
<organism evidence="1 2">
    <name type="scientific">Rhodomicrobium udaipurense</name>
    <dbReference type="NCBI Taxonomy" id="1202716"/>
    <lineage>
        <taxon>Bacteria</taxon>
        <taxon>Pseudomonadati</taxon>
        <taxon>Pseudomonadota</taxon>
        <taxon>Alphaproteobacteria</taxon>
        <taxon>Hyphomicrobiales</taxon>
        <taxon>Hyphomicrobiaceae</taxon>
        <taxon>Rhodomicrobium</taxon>
    </lineage>
</organism>
<dbReference type="RefSeq" id="WP_199502455.1">
    <property type="nucleotide sequence ID" value="NZ_JAEMUK010000072.1"/>
</dbReference>